<keyword evidence="1" id="KW-0479">Metal-binding</keyword>
<evidence type="ECO:0000259" key="3">
    <source>
        <dbReference type="PROSITE" id="PS50157"/>
    </source>
</evidence>
<dbReference type="SMART" id="SM00355">
    <property type="entry name" value="ZnF_C2H2"/>
    <property type="match status" value="3"/>
</dbReference>
<dbReference type="InterPro" id="IPR036236">
    <property type="entry name" value="Znf_C2H2_sf"/>
</dbReference>
<dbReference type="PROSITE" id="PS50157">
    <property type="entry name" value="ZINC_FINGER_C2H2_2"/>
    <property type="match status" value="1"/>
</dbReference>
<feature type="compositionally biased region" description="Low complexity" evidence="2">
    <location>
        <begin position="548"/>
        <end position="561"/>
    </location>
</feature>
<evidence type="ECO:0000313" key="4">
    <source>
        <dbReference type="EMBL" id="PCG79456.1"/>
    </source>
</evidence>
<accession>A0A2A4K608</accession>
<sequence length="601" mass="67742">MGAKTPATVNKQLKPRPTVKCEVCGRKFLTVSALKSHHKFLHMKPEALKQSKKQETTKLVKKKMLPANILRKVKPSVAPKEDKVSEAAESPSKVAGKSPSAAKRPEFECPVCAERFPVYFTTFRHIQKKHCVNEKGDKVSTNSPDLVKPIRIEMCASCSQQIRSTEPHKCPQQQSNKDHFCCLGCRQVFTGLVVFQHHVKGLHADGAQNYFFPTRDDFLNWKEDLEEQTMVKFVKLNKTKSKEIYHCSHQVIGQTSATDTCCSLITLREYTKGFHICYYKEHKGHKVDTSPLSQHSKYCISLYTQDKEEIKLEAEEDNELLTQFKKMISCILFDAANVSSNTLKELLGKALEMTSVLKHAEGQDRSTPLISKCLSDAQISKTLDSLKDPNKRKFPDDSNTKTVAKRARKSSHSVDKVVENGMATRHKNSLTVNKSVSFTDLQGSDDVENIIKEISPTPEKSATKQKSVPKKTEVTVTVEPKEEETKNKPDDAVAALRSQLQSPSSFNESYKNFVDQNFKVNTDVTSTPKTRANVKKKEVVKTKMGQFKTKSSVSPKTVSPKSPKEVVKEVPTTPRIRKPVLDIQYEVKEQENDCNILILKI</sequence>
<dbReference type="AlphaFoldDB" id="A0A2A4K608"/>
<protein>
    <recommendedName>
        <fullName evidence="3">C2H2-type domain-containing protein</fullName>
    </recommendedName>
</protein>
<feature type="domain" description="C2H2-type" evidence="3">
    <location>
        <begin position="19"/>
        <end position="47"/>
    </location>
</feature>
<dbReference type="PANTHER" id="PTHR33936:SF24">
    <property type="entry name" value="C2H2-TYPE DOMAIN-CONTAINING PROTEIN"/>
    <property type="match status" value="1"/>
</dbReference>
<dbReference type="EMBL" id="NWSH01000110">
    <property type="protein sequence ID" value="PCG79456.1"/>
    <property type="molecule type" value="Genomic_DNA"/>
</dbReference>
<dbReference type="GO" id="GO:0008270">
    <property type="term" value="F:zinc ion binding"/>
    <property type="evidence" value="ECO:0007669"/>
    <property type="project" value="UniProtKB-KW"/>
</dbReference>
<reference evidence="4" key="1">
    <citation type="submission" date="2017-09" db="EMBL/GenBank/DDBJ databases">
        <title>Contemporary evolution of a Lepidopteran species, Heliothis virescens, in response to modern agricultural practices.</title>
        <authorList>
            <person name="Fritz M.L."/>
            <person name="Deyonke A.M."/>
            <person name="Papanicolaou A."/>
            <person name="Micinski S."/>
            <person name="Westbrook J."/>
            <person name="Gould F."/>
        </authorList>
    </citation>
    <scope>NUCLEOTIDE SEQUENCE [LARGE SCALE GENOMIC DNA]</scope>
    <source>
        <strain evidence="4">HvINT-</strain>
        <tissue evidence="4">Whole body</tissue>
    </source>
</reference>
<feature type="region of interest" description="Disordered" evidence="2">
    <location>
        <begin position="385"/>
        <end position="413"/>
    </location>
</feature>
<name>A0A2A4K608_HELVI</name>
<feature type="compositionally biased region" description="Basic and acidic residues" evidence="2">
    <location>
        <begin position="385"/>
        <end position="399"/>
    </location>
</feature>
<dbReference type="PROSITE" id="PS00028">
    <property type="entry name" value="ZINC_FINGER_C2H2_1"/>
    <property type="match status" value="3"/>
</dbReference>
<dbReference type="InterPro" id="IPR052797">
    <property type="entry name" value="RegFact_GeneExpr_CellDeath"/>
</dbReference>
<feature type="compositionally biased region" description="Basic and acidic residues" evidence="2">
    <location>
        <begin position="479"/>
        <end position="490"/>
    </location>
</feature>
<dbReference type="SUPFAM" id="SSF57667">
    <property type="entry name" value="beta-beta-alpha zinc fingers"/>
    <property type="match status" value="1"/>
</dbReference>
<gene>
    <name evidence="4" type="ORF">B5V51_576</name>
</gene>
<keyword evidence="1" id="KW-0863">Zinc-finger</keyword>
<feature type="region of interest" description="Disordered" evidence="2">
    <location>
        <begin position="548"/>
        <end position="570"/>
    </location>
</feature>
<keyword evidence="1" id="KW-0862">Zinc</keyword>
<evidence type="ECO:0000256" key="2">
    <source>
        <dbReference type="SAM" id="MobiDB-lite"/>
    </source>
</evidence>
<proteinExistence type="predicted"/>
<feature type="region of interest" description="Disordered" evidence="2">
    <location>
        <begin position="453"/>
        <end position="490"/>
    </location>
</feature>
<dbReference type="Gene3D" id="3.30.160.60">
    <property type="entry name" value="Classic Zinc Finger"/>
    <property type="match status" value="1"/>
</dbReference>
<comment type="caution">
    <text evidence="4">The sequence shown here is derived from an EMBL/GenBank/DDBJ whole genome shotgun (WGS) entry which is preliminary data.</text>
</comment>
<feature type="region of interest" description="Disordered" evidence="2">
    <location>
        <begin position="74"/>
        <end position="101"/>
    </location>
</feature>
<dbReference type="PANTHER" id="PTHR33936">
    <property type="entry name" value="PROTEIN CBG17840"/>
    <property type="match status" value="1"/>
</dbReference>
<dbReference type="InterPro" id="IPR013087">
    <property type="entry name" value="Znf_C2H2_type"/>
</dbReference>
<organism evidence="4">
    <name type="scientific">Heliothis virescens</name>
    <name type="common">Tobacco budworm moth</name>
    <dbReference type="NCBI Taxonomy" id="7102"/>
    <lineage>
        <taxon>Eukaryota</taxon>
        <taxon>Metazoa</taxon>
        <taxon>Ecdysozoa</taxon>
        <taxon>Arthropoda</taxon>
        <taxon>Hexapoda</taxon>
        <taxon>Insecta</taxon>
        <taxon>Pterygota</taxon>
        <taxon>Neoptera</taxon>
        <taxon>Endopterygota</taxon>
        <taxon>Lepidoptera</taxon>
        <taxon>Glossata</taxon>
        <taxon>Ditrysia</taxon>
        <taxon>Noctuoidea</taxon>
        <taxon>Noctuidae</taxon>
        <taxon>Heliothinae</taxon>
        <taxon>Heliothis</taxon>
    </lineage>
</organism>
<evidence type="ECO:0000256" key="1">
    <source>
        <dbReference type="PROSITE-ProRule" id="PRU00042"/>
    </source>
</evidence>